<dbReference type="Proteomes" id="UP000242469">
    <property type="component" value="Unassembled WGS sequence"/>
</dbReference>
<dbReference type="OrthoDB" id="8994218at2"/>
<dbReference type="SUPFAM" id="SSF53850">
    <property type="entry name" value="Periplasmic binding protein-like II"/>
    <property type="match status" value="1"/>
</dbReference>
<feature type="domain" description="Solute-binding protein family 3/N-terminal" evidence="4">
    <location>
        <begin position="42"/>
        <end position="277"/>
    </location>
</feature>
<accession>A0A1H4A278</accession>
<dbReference type="PANTHER" id="PTHR35936">
    <property type="entry name" value="MEMBRANE-BOUND LYTIC MUREIN TRANSGLYCOSYLASE F"/>
    <property type="match status" value="1"/>
</dbReference>
<dbReference type="STRING" id="1122198.SAMN02745729_102234"/>
<dbReference type="AlphaFoldDB" id="A0A1H4A278"/>
<feature type="signal peptide" evidence="3">
    <location>
        <begin position="1"/>
        <end position="26"/>
    </location>
</feature>
<evidence type="ECO:0000256" key="1">
    <source>
        <dbReference type="ARBA" id="ARBA00010333"/>
    </source>
</evidence>
<dbReference type="EMBL" id="FNRJ01000002">
    <property type="protein sequence ID" value="SEA29574.1"/>
    <property type="molecule type" value="Genomic_DNA"/>
</dbReference>
<protein>
    <submittedName>
        <fullName evidence="5">ABC-type amino acid transport substrate-binding protein</fullName>
    </submittedName>
</protein>
<evidence type="ECO:0000256" key="2">
    <source>
        <dbReference type="ARBA" id="ARBA00022729"/>
    </source>
</evidence>
<dbReference type="Gene3D" id="3.40.190.10">
    <property type="entry name" value="Periplasmic binding protein-like II"/>
    <property type="match status" value="2"/>
</dbReference>
<proteinExistence type="inferred from homology"/>
<keyword evidence="2 3" id="KW-0732">Signal</keyword>
<gene>
    <name evidence="5" type="ORF">SAMN02745729_102234</name>
</gene>
<keyword evidence="6" id="KW-1185">Reference proteome</keyword>
<name>A0A1H4A278_9GAMM</name>
<dbReference type="SMART" id="SM00062">
    <property type="entry name" value="PBPb"/>
    <property type="match status" value="1"/>
</dbReference>
<comment type="similarity">
    <text evidence="1">Belongs to the bacterial solute-binding protein 3 family.</text>
</comment>
<evidence type="ECO:0000313" key="6">
    <source>
        <dbReference type="Proteomes" id="UP000242469"/>
    </source>
</evidence>
<feature type="chain" id="PRO_5017285695" evidence="3">
    <location>
        <begin position="27"/>
        <end position="278"/>
    </location>
</feature>
<organism evidence="5 6">
    <name type="scientific">Marinobacterium iners DSM 11526</name>
    <dbReference type="NCBI Taxonomy" id="1122198"/>
    <lineage>
        <taxon>Bacteria</taxon>
        <taxon>Pseudomonadati</taxon>
        <taxon>Pseudomonadota</taxon>
        <taxon>Gammaproteobacteria</taxon>
        <taxon>Oceanospirillales</taxon>
        <taxon>Oceanospirillaceae</taxon>
        <taxon>Marinobacterium</taxon>
    </lineage>
</organism>
<dbReference type="RefSeq" id="WP_091823557.1">
    <property type="nucleotide sequence ID" value="NZ_FNRJ01000002.1"/>
</dbReference>
<evidence type="ECO:0000256" key="3">
    <source>
        <dbReference type="SAM" id="SignalP"/>
    </source>
</evidence>
<sequence length="278" mass="31665">MQVKALLPLSWVALTTLLCTSLGLNAQTNSPDRLNRIMQSQTLRVCIWPDYFSISARHPKTGRLEGIDIELAHEFARDLDVELEFVETHFGRFMDDLEADACDIGMFSIAITDARAQRIDYSEPYLASQMYAVSTRTHPGIQQWSDIDQPGAIVCVQEGTYMESQMRSSLQHADMMVVKDPREREQAVMSGMADVFITDYPYSRKVLRFYDWARLIEPPASMTERPFRYAYAVAKGQPQWLARVNRFVSDIKQDGRLRKAAEANDLGPIVLEEVAPPH</sequence>
<reference evidence="6" key="1">
    <citation type="submission" date="2016-10" db="EMBL/GenBank/DDBJ databases">
        <authorList>
            <person name="Varghese N."/>
            <person name="Submissions S."/>
        </authorList>
    </citation>
    <scope>NUCLEOTIDE SEQUENCE [LARGE SCALE GENOMIC DNA]</scope>
    <source>
        <strain evidence="6">DSM 11526</strain>
    </source>
</reference>
<dbReference type="CDD" id="cd13530">
    <property type="entry name" value="PBP2_peptides_like"/>
    <property type="match status" value="1"/>
</dbReference>
<dbReference type="Pfam" id="PF00497">
    <property type="entry name" value="SBP_bac_3"/>
    <property type="match status" value="1"/>
</dbReference>
<evidence type="ECO:0000313" key="5">
    <source>
        <dbReference type="EMBL" id="SEA29574.1"/>
    </source>
</evidence>
<evidence type="ECO:0000259" key="4">
    <source>
        <dbReference type="SMART" id="SM00062"/>
    </source>
</evidence>
<dbReference type="InterPro" id="IPR001638">
    <property type="entry name" value="Solute-binding_3/MltF_N"/>
</dbReference>
<dbReference type="PANTHER" id="PTHR35936:SF17">
    <property type="entry name" value="ARGININE-BINDING EXTRACELLULAR PROTEIN ARTP"/>
    <property type="match status" value="1"/>
</dbReference>